<evidence type="ECO:0000259" key="1">
    <source>
        <dbReference type="PROSITE" id="PS50883"/>
    </source>
</evidence>
<dbReference type="EMBL" id="DTHG01000028">
    <property type="protein sequence ID" value="HGW91360.1"/>
    <property type="molecule type" value="Genomic_DNA"/>
</dbReference>
<dbReference type="Pfam" id="PF00563">
    <property type="entry name" value="EAL"/>
    <property type="match status" value="1"/>
</dbReference>
<protein>
    <submittedName>
        <fullName evidence="2">EAL domain-containing protein</fullName>
    </submittedName>
</protein>
<dbReference type="CDD" id="cd01948">
    <property type="entry name" value="EAL"/>
    <property type="match status" value="1"/>
</dbReference>
<feature type="domain" description="EAL" evidence="1">
    <location>
        <begin position="187"/>
        <end position="422"/>
    </location>
</feature>
<sequence length="422" mass="49355">MDKEIARLKADLLRFKSALYDANTLLPTLNIEFEKLKSIVTRNKKVCCVYITIGRENMLEQIYGWETYDEVIKLFVKILKDCLSKTFKTMPVISIPSIKSDDIFIFFSEENTNEEISDDFVEKVIFEINNCLKNIDAEKFSDIWKKITFFSGYEIFTFEPMARIERTIYQATEKARFSAYFKEKKSEEELLNSLKEIIKRKAISTYFQPIYDINNNYIFGFEALSRGPKNSFFFEPDIIFSIASRTDLINDVESLCLTKAIENSKKIEKGKHIFLNVTPNFIPNILKEEFLNILNTEDNKRIVFEITEKFVIYENKVYGEFIDKLKNLNFNIALDDVGTGYSTLERIAEIKPKYLKYDRILIRGISKDLIRQELIKSMLEFSKKIDSIIIAEGIENEEDLSFLKEIGINYAQGFLLGRPEEI</sequence>
<dbReference type="PANTHER" id="PTHR33121:SF76">
    <property type="entry name" value="SIGNALING PROTEIN"/>
    <property type="match status" value="1"/>
</dbReference>
<accession>A0A7C4YC50</accession>
<dbReference type="InterPro" id="IPR001633">
    <property type="entry name" value="EAL_dom"/>
</dbReference>
<dbReference type="InterPro" id="IPR050706">
    <property type="entry name" value="Cyclic-di-GMP_PDE-like"/>
</dbReference>
<dbReference type="AlphaFoldDB" id="A0A7C4YC50"/>
<dbReference type="GO" id="GO:0071111">
    <property type="term" value="F:cyclic-guanylate-specific phosphodiesterase activity"/>
    <property type="evidence" value="ECO:0007669"/>
    <property type="project" value="InterPro"/>
</dbReference>
<name>A0A7C4YC50_UNCW3</name>
<comment type="caution">
    <text evidence="2">The sequence shown here is derived from an EMBL/GenBank/DDBJ whole genome shotgun (WGS) entry which is preliminary data.</text>
</comment>
<dbReference type="Gene3D" id="3.20.20.450">
    <property type="entry name" value="EAL domain"/>
    <property type="match status" value="1"/>
</dbReference>
<evidence type="ECO:0000313" key="2">
    <source>
        <dbReference type="EMBL" id="HGW91360.1"/>
    </source>
</evidence>
<dbReference type="InterPro" id="IPR035919">
    <property type="entry name" value="EAL_sf"/>
</dbReference>
<proteinExistence type="predicted"/>
<organism evidence="2">
    <name type="scientific">candidate division WOR-3 bacterium</name>
    <dbReference type="NCBI Taxonomy" id="2052148"/>
    <lineage>
        <taxon>Bacteria</taxon>
        <taxon>Bacteria division WOR-3</taxon>
    </lineage>
</organism>
<gene>
    <name evidence="2" type="ORF">ENV67_02310</name>
</gene>
<reference evidence="2" key="1">
    <citation type="journal article" date="2020" name="mSystems">
        <title>Genome- and Community-Level Interaction Insights into Carbon Utilization and Element Cycling Functions of Hydrothermarchaeota in Hydrothermal Sediment.</title>
        <authorList>
            <person name="Zhou Z."/>
            <person name="Liu Y."/>
            <person name="Xu W."/>
            <person name="Pan J."/>
            <person name="Luo Z.H."/>
            <person name="Li M."/>
        </authorList>
    </citation>
    <scope>NUCLEOTIDE SEQUENCE [LARGE SCALE GENOMIC DNA]</scope>
    <source>
        <strain evidence="2">SpSt-780</strain>
    </source>
</reference>
<dbReference type="PANTHER" id="PTHR33121">
    <property type="entry name" value="CYCLIC DI-GMP PHOSPHODIESTERASE PDEF"/>
    <property type="match status" value="1"/>
</dbReference>
<dbReference type="PROSITE" id="PS50883">
    <property type="entry name" value="EAL"/>
    <property type="match status" value="1"/>
</dbReference>
<dbReference type="SMART" id="SM00052">
    <property type="entry name" value="EAL"/>
    <property type="match status" value="1"/>
</dbReference>
<dbReference type="SUPFAM" id="SSF141868">
    <property type="entry name" value="EAL domain-like"/>
    <property type="match status" value="1"/>
</dbReference>